<proteinExistence type="predicted"/>
<reference evidence="2 3" key="1">
    <citation type="journal article" date="2019" name="Int. J. Syst. Evol. Microbiol.">
        <title>The Global Catalogue of Microorganisms (GCM) 10K type strain sequencing project: providing services to taxonomists for standard genome sequencing and annotation.</title>
        <authorList>
            <consortium name="The Broad Institute Genomics Platform"/>
            <consortium name="The Broad Institute Genome Sequencing Center for Infectious Disease"/>
            <person name="Wu L."/>
            <person name="Ma J."/>
        </authorList>
    </citation>
    <scope>NUCLEOTIDE SEQUENCE [LARGE SCALE GENOMIC DNA]</scope>
    <source>
        <strain evidence="2 3">CGMCC 1.12124</strain>
    </source>
</reference>
<dbReference type="Proteomes" id="UP001596118">
    <property type="component" value="Unassembled WGS sequence"/>
</dbReference>
<organism evidence="2 3">
    <name type="scientific">Halorubrum rubrum</name>
    <dbReference type="NCBI Taxonomy" id="1126240"/>
    <lineage>
        <taxon>Archaea</taxon>
        <taxon>Methanobacteriati</taxon>
        <taxon>Methanobacteriota</taxon>
        <taxon>Stenosarchaea group</taxon>
        <taxon>Halobacteria</taxon>
        <taxon>Halobacteriales</taxon>
        <taxon>Haloferacaceae</taxon>
        <taxon>Halorubrum</taxon>
    </lineage>
</organism>
<evidence type="ECO:0000313" key="2">
    <source>
        <dbReference type="EMBL" id="MFC5277829.1"/>
    </source>
</evidence>
<dbReference type="InterPro" id="IPR036390">
    <property type="entry name" value="WH_DNA-bd_sf"/>
</dbReference>
<dbReference type="InterPro" id="IPR051797">
    <property type="entry name" value="TrmB-like"/>
</dbReference>
<name>A0ABD5QYS9_9EURY</name>
<dbReference type="Pfam" id="PF01978">
    <property type="entry name" value="TrmB"/>
    <property type="match status" value="1"/>
</dbReference>
<dbReference type="InterPro" id="IPR036388">
    <property type="entry name" value="WH-like_DNA-bd_sf"/>
</dbReference>
<evidence type="ECO:0000259" key="1">
    <source>
        <dbReference type="Pfam" id="PF01978"/>
    </source>
</evidence>
<dbReference type="Gene3D" id="1.10.10.10">
    <property type="entry name" value="Winged helix-like DNA-binding domain superfamily/Winged helix DNA-binding domain"/>
    <property type="match status" value="1"/>
</dbReference>
<feature type="domain" description="Transcription regulator TrmB N-terminal" evidence="1">
    <location>
        <begin position="14"/>
        <end position="81"/>
    </location>
</feature>
<dbReference type="InterPro" id="IPR002831">
    <property type="entry name" value="Tscrpt_reg_TrmB_N"/>
</dbReference>
<comment type="caution">
    <text evidence="2">The sequence shown here is derived from an EMBL/GenBank/DDBJ whole genome shotgun (WGS) entry which is preliminary data.</text>
</comment>
<sequence length="268" mass="29635">MSTDDTAKEAIEVLQHLGLKEYEAKCFVGLSRVSSGTAKQLSEITDVPRTRIYDAIRVLEAQGLVEIQHSSPQQFRAVPVEEATETLRDQYEDRVERLQRALSRTEPVESNEEDRVQEVWSMSGTDAIANRANQLISNATEEVVLVLGDDSLLTDELVDSLNEVDPETELLIGAATESLESRVHRAVPNATTFVSGLEWLRNEGNVSENLAIGRLLLVDRSSILVSTIVPDTHEEQAIFGGGFRNGLVAISRRLLAQGLLPQHDPRPE</sequence>
<keyword evidence="3" id="KW-1185">Reference proteome</keyword>
<dbReference type="SUPFAM" id="SSF46785">
    <property type="entry name" value="Winged helix' DNA-binding domain"/>
    <property type="match status" value="1"/>
</dbReference>
<dbReference type="AlphaFoldDB" id="A0ABD5QYS9"/>
<dbReference type="PANTHER" id="PTHR34293:SF1">
    <property type="entry name" value="HTH-TYPE TRANSCRIPTIONAL REGULATOR TRMBL2"/>
    <property type="match status" value="1"/>
</dbReference>
<dbReference type="PANTHER" id="PTHR34293">
    <property type="entry name" value="HTH-TYPE TRANSCRIPTIONAL REGULATOR TRMBL2"/>
    <property type="match status" value="1"/>
</dbReference>
<dbReference type="RefSeq" id="WP_256412346.1">
    <property type="nucleotide sequence ID" value="NZ_JANHDM010000009.1"/>
</dbReference>
<accession>A0ABD5QYS9</accession>
<protein>
    <submittedName>
        <fullName evidence="2">TrmB family transcriptional regulator</fullName>
    </submittedName>
</protein>
<gene>
    <name evidence="2" type="ORF">ACFPM1_03470</name>
</gene>
<dbReference type="EMBL" id="JBHSKY010000003">
    <property type="protein sequence ID" value="MFC5277829.1"/>
    <property type="molecule type" value="Genomic_DNA"/>
</dbReference>
<evidence type="ECO:0000313" key="3">
    <source>
        <dbReference type="Proteomes" id="UP001596118"/>
    </source>
</evidence>